<sequence length="734" mass="79780">MAGPKDGDTVDVAYTPCPMTAPERAQSPAAHDSAVAKKQVSPWTRLGMTSMLILGLGSLMLVLFVAPVAWLWSESVATGAGREPSRAWVAVVKAGWTARIVTICTAILRAVVTAQAGVATAMFAAIILERVGTPLVDGPFYSMMRALNGSPSSLLLTPSLPLRGTGLSTAISALIVLEVSVTTAVQFLSTLLVADFSNSAFTDRGNATNVLILKDFSMLPARAWWSMPPAASWTFAEHTPSDAPFVSGPGYHDTGHTYRAFLPYAEAAQRTSLRSFRGPVPIMDQRVVCVQPALRDLGLDVRDLSYARLSGQLSVANGTYPMLREMGSQPYVQFTCALPPVLFTRPGAQTHVQGMTSLCLPRDDARWTVWLRDPLVSWAESNMYMLLDLVSPTAAPYMYGHAQRLDTIHVGSNDAASPWTMVGNGAGTPMLRVTACTVNVGVDTLVADLRSNWDGLEPITSWEPSTERYNTTTARAQLGAALPRPPLDRRGVLALGPRSDWQHFFNPQTYELPSNFSSNTSTIVSPPSGIWTFVHALASSLQNPQSSDRNPVHGNQTADQGVILSRSIQSTDFNAHEAHTSLFQDTLNQTQSPAVALQALLTRICQMVYYETLPRLNESGHAESAFSHVAVLPTRWTGFGVAMGLLLTHWVLVLVVGGLFARYTRHSLLRNYWQAVSQMYSNETVAVLEEAHRINDREVQRCVDARGLGGGLYTIDLVRNKGKERLALTAKYPA</sequence>
<keyword evidence="1" id="KW-0472">Membrane</keyword>
<reference evidence="2 3" key="1">
    <citation type="submission" date="2020-07" db="EMBL/GenBank/DDBJ databases">
        <title>Metarhizium humberi genome.</title>
        <authorList>
            <person name="Lysoe E."/>
        </authorList>
    </citation>
    <scope>NUCLEOTIDE SEQUENCE [LARGE SCALE GENOMIC DNA]</scope>
    <source>
        <strain evidence="2 3">ESALQ1638</strain>
    </source>
</reference>
<evidence type="ECO:0000313" key="3">
    <source>
        <dbReference type="Proteomes" id="UP000764110"/>
    </source>
</evidence>
<keyword evidence="1" id="KW-0812">Transmembrane</keyword>
<evidence type="ECO:0000256" key="1">
    <source>
        <dbReference type="SAM" id="Phobius"/>
    </source>
</evidence>
<accession>A0A9P8M1F3</accession>
<feature type="transmembrane region" description="Helical" evidence="1">
    <location>
        <begin position="51"/>
        <end position="72"/>
    </location>
</feature>
<comment type="caution">
    <text evidence="2">The sequence shown here is derived from an EMBL/GenBank/DDBJ whole genome shotgun (WGS) entry which is preliminary data.</text>
</comment>
<gene>
    <name evidence="2" type="ORF">MHUMG1_10041</name>
</gene>
<dbReference type="Proteomes" id="UP000764110">
    <property type="component" value="Unassembled WGS sequence"/>
</dbReference>
<keyword evidence="1" id="KW-1133">Transmembrane helix</keyword>
<dbReference type="EMBL" id="JACEFI010000035">
    <property type="protein sequence ID" value="KAH0592185.1"/>
    <property type="molecule type" value="Genomic_DNA"/>
</dbReference>
<dbReference type="AlphaFoldDB" id="A0A9P8M1F3"/>
<organism evidence="2 3">
    <name type="scientific">Metarhizium humberi</name>
    <dbReference type="NCBI Taxonomy" id="2596975"/>
    <lineage>
        <taxon>Eukaryota</taxon>
        <taxon>Fungi</taxon>
        <taxon>Dikarya</taxon>
        <taxon>Ascomycota</taxon>
        <taxon>Pezizomycotina</taxon>
        <taxon>Sordariomycetes</taxon>
        <taxon>Hypocreomycetidae</taxon>
        <taxon>Hypocreales</taxon>
        <taxon>Clavicipitaceae</taxon>
        <taxon>Metarhizium</taxon>
    </lineage>
</organism>
<name>A0A9P8M1F3_9HYPO</name>
<evidence type="ECO:0000313" key="2">
    <source>
        <dbReference type="EMBL" id="KAH0592185.1"/>
    </source>
</evidence>
<protein>
    <submittedName>
        <fullName evidence="2">Uncharacterized protein</fullName>
    </submittedName>
</protein>
<feature type="transmembrane region" description="Helical" evidence="1">
    <location>
        <begin position="636"/>
        <end position="661"/>
    </location>
</feature>
<keyword evidence="3" id="KW-1185">Reference proteome</keyword>
<proteinExistence type="predicted"/>